<dbReference type="EMBL" id="AWSO01002346">
    <property type="protein sequence ID" value="ESK81612.1"/>
    <property type="molecule type" value="Genomic_DNA"/>
</dbReference>
<dbReference type="AlphaFoldDB" id="V2WJ74"/>
<dbReference type="Gene3D" id="3.40.50.850">
    <property type="entry name" value="Isochorismatase-like"/>
    <property type="match status" value="1"/>
</dbReference>
<organism evidence="3 4">
    <name type="scientific">Moniliophthora roreri (strain MCA 2997)</name>
    <name type="common">Cocoa frosty pod rot fungus</name>
    <name type="synonym">Crinipellis roreri</name>
    <dbReference type="NCBI Taxonomy" id="1381753"/>
    <lineage>
        <taxon>Eukaryota</taxon>
        <taxon>Fungi</taxon>
        <taxon>Dikarya</taxon>
        <taxon>Basidiomycota</taxon>
        <taxon>Agaricomycotina</taxon>
        <taxon>Agaricomycetes</taxon>
        <taxon>Agaricomycetidae</taxon>
        <taxon>Agaricales</taxon>
        <taxon>Marasmiineae</taxon>
        <taxon>Marasmiaceae</taxon>
        <taxon>Moniliophthora</taxon>
    </lineage>
</organism>
<evidence type="ECO:0000313" key="4">
    <source>
        <dbReference type="Proteomes" id="UP000017559"/>
    </source>
</evidence>
<feature type="transmembrane region" description="Helical" evidence="1">
    <location>
        <begin position="111"/>
        <end position="130"/>
    </location>
</feature>
<dbReference type="PANTHER" id="PTHR43559:SF3">
    <property type="entry name" value="HYDROLASE YCAC-RELATED"/>
    <property type="match status" value="1"/>
</dbReference>
<gene>
    <name evidence="3" type="ORF">Moror_11120</name>
</gene>
<dbReference type="HOGENOM" id="CLU_066901_1_1_1"/>
<evidence type="ECO:0000313" key="3">
    <source>
        <dbReference type="EMBL" id="ESK81612.1"/>
    </source>
</evidence>
<dbReference type="InterPro" id="IPR036380">
    <property type="entry name" value="Isochorismatase-like_sf"/>
</dbReference>
<proteinExistence type="predicted"/>
<dbReference type="OrthoDB" id="245563at2759"/>
<dbReference type="InterPro" id="IPR053152">
    <property type="entry name" value="Hydrolase_YcaC-like"/>
</dbReference>
<keyword evidence="1" id="KW-0812">Transmembrane</keyword>
<dbReference type="KEGG" id="mrr:Moror_11120"/>
<evidence type="ECO:0000256" key="2">
    <source>
        <dbReference type="SAM" id="SignalP"/>
    </source>
</evidence>
<sequence>MRSFALFATGLLLSGLSGTLEFEFQRIRKNDTILLIIAHQIGHRNNILAHTALGKIFNLSTILTTSTDDGVFTSSPLTGDLLIPCGAKAKSIPGTTPTTVLLSRRRERNRLFLVVSLLMVCTAFLALSLLEKGYKVFANFEAYGTYSRRNTDEANDRMRVGCWSERAVVTDLMGDWRQTLGYPESSSYFDQYFPVYGMVERNFKVAAPSS</sequence>
<reference evidence="3 4" key="1">
    <citation type="journal article" date="2014" name="BMC Genomics">
        <title>Genome and secretome analysis of the hemibiotrophic fungal pathogen, Moniliophthora roreri, which causes frosty pod rot disease of cacao: mechanisms of the biotrophic and necrotrophic phases.</title>
        <authorList>
            <person name="Meinhardt L.W."/>
            <person name="Costa G.G.L."/>
            <person name="Thomazella D.P.T."/>
            <person name="Teixeira P.J.P.L."/>
            <person name="Carazzolle M.F."/>
            <person name="Schuster S.C."/>
            <person name="Carlson J.E."/>
            <person name="Guiltinan M.J."/>
            <person name="Mieczkowski P."/>
            <person name="Farmer A."/>
            <person name="Ramaraj T."/>
            <person name="Crozier J."/>
            <person name="Davis R.E."/>
            <person name="Shao J."/>
            <person name="Melnick R.L."/>
            <person name="Pereira G.A.G."/>
            <person name="Bailey B.A."/>
        </authorList>
    </citation>
    <scope>NUCLEOTIDE SEQUENCE [LARGE SCALE GENOMIC DNA]</scope>
    <source>
        <strain evidence="3 4">MCA 2997</strain>
    </source>
</reference>
<feature type="signal peptide" evidence="2">
    <location>
        <begin position="1"/>
        <end position="19"/>
    </location>
</feature>
<keyword evidence="1" id="KW-1133">Transmembrane helix</keyword>
<comment type="caution">
    <text evidence="3">The sequence shown here is derived from an EMBL/GenBank/DDBJ whole genome shotgun (WGS) entry which is preliminary data.</text>
</comment>
<keyword evidence="2" id="KW-0732">Signal</keyword>
<protein>
    <submittedName>
        <fullName evidence="3">Isochorismatase family</fullName>
    </submittedName>
</protein>
<evidence type="ECO:0000256" key="1">
    <source>
        <dbReference type="SAM" id="Phobius"/>
    </source>
</evidence>
<accession>V2WJ74</accession>
<dbReference type="Proteomes" id="UP000017559">
    <property type="component" value="Unassembled WGS sequence"/>
</dbReference>
<dbReference type="SUPFAM" id="SSF52499">
    <property type="entry name" value="Isochorismatase-like hydrolases"/>
    <property type="match status" value="1"/>
</dbReference>
<keyword evidence="1" id="KW-0472">Membrane</keyword>
<feature type="chain" id="PRO_5004711691" evidence="2">
    <location>
        <begin position="20"/>
        <end position="210"/>
    </location>
</feature>
<name>V2WJ74_MONRO</name>
<keyword evidence="4" id="KW-1185">Reference proteome</keyword>
<dbReference type="PANTHER" id="PTHR43559">
    <property type="entry name" value="HYDROLASE YCAC-RELATED"/>
    <property type="match status" value="1"/>
</dbReference>